<feature type="signal peptide" evidence="2">
    <location>
        <begin position="1"/>
        <end position="24"/>
    </location>
</feature>
<dbReference type="Proteomes" id="UP000639859">
    <property type="component" value="Unassembled WGS sequence"/>
</dbReference>
<keyword evidence="2" id="KW-0732">Signal</keyword>
<evidence type="ECO:0008006" key="5">
    <source>
        <dbReference type="Google" id="ProtNLM"/>
    </source>
</evidence>
<evidence type="ECO:0000313" key="4">
    <source>
        <dbReference type="Proteomes" id="UP000639859"/>
    </source>
</evidence>
<evidence type="ECO:0000256" key="2">
    <source>
        <dbReference type="SAM" id="SignalP"/>
    </source>
</evidence>
<feature type="region of interest" description="Disordered" evidence="1">
    <location>
        <begin position="81"/>
        <end position="101"/>
    </location>
</feature>
<feature type="compositionally biased region" description="Basic residues" evidence="1">
    <location>
        <begin position="91"/>
        <end position="101"/>
    </location>
</feature>
<keyword evidence="4" id="KW-1185">Reference proteome</keyword>
<evidence type="ECO:0000313" key="3">
    <source>
        <dbReference type="EMBL" id="MBI1683551.1"/>
    </source>
</evidence>
<evidence type="ECO:0000256" key="1">
    <source>
        <dbReference type="SAM" id="MobiDB-lite"/>
    </source>
</evidence>
<comment type="caution">
    <text evidence="3">The sequence shown here is derived from an EMBL/GenBank/DDBJ whole genome shotgun (WGS) entry which is preliminary data.</text>
</comment>
<accession>A0ABS0SWB3</accession>
<dbReference type="EMBL" id="JADWOX010000003">
    <property type="protein sequence ID" value="MBI1683551.1"/>
    <property type="molecule type" value="Genomic_DNA"/>
</dbReference>
<dbReference type="PROSITE" id="PS51257">
    <property type="entry name" value="PROKAR_LIPOPROTEIN"/>
    <property type="match status" value="1"/>
</dbReference>
<sequence>MMQRPVAGLACALWLAAISGCAVFAPPDDPVLDSKITTAYEGVAKLAAQAEMGLYTDKATYPATIGTYADIQAALAVAAVRAGSQPTPPSRPRRPSPTRWR</sequence>
<gene>
    <name evidence="3" type="ORF">I4Q42_07720</name>
</gene>
<protein>
    <recommendedName>
        <fullName evidence="5">DUF4398 domain-containing protein</fullName>
    </recommendedName>
</protein>
<organism evidence="3 4">
    <name type="scientific">Caulobacter hibisci</name>
    <dbReference type="NCBI Taxonomy" id="2035993"/>
    <lineage>
        <taxon>Bacteria</taxon>
        <taxon>Pseudomonadati</taxon>
        <taxon>Pseudomonadota</taxon>
        <taxon>Alphaproteobacteria</taxon>
        <taxon>Caulobacterales</taxon>
        <taxon>Caulobacteraceae</taxon>
        <taxon>Caulobacter</taxon>
    </lineage>
</organism>
<feature type="chain" id="PRO_5046501971" description="DUF4398 domain-containing protein" evidence="2">
    <location>
        <begin position="25"/>
        <end position="101"/>
    </location>
</feature>
<dbReference type="RefSeq" id="WP_198575471.1">
    <property type="nucleotide sequence ID" value="NZ_JADWOX010000003.1"/>
</dbReference>
<name>A0ABS0SWB3_9CAUL</name>
<reference evidence="3 4" key="1">
    <citation type="submission" date="2020-11" db="EMBL/GenBank/DDBJ databases">
        <title>genome sequence of strain KACC 18849.</title>
        <authorList>
            <person name="Gao J."/>
            <person name="Zhang X."/>
        </authorList>
    </citation>
    <scope>NUCLEOTIDE SEQUENCE [LARGE SCALE GENOMIC DNA]</scope>
    <source>
        <strain evidence="3 4">KACC 18849</strain>
    </source>
</reference>
<proteinExistence type="predicted"/>